<dbReference type="InParanoid" id="A0A395JL83"/>
<dbReference type="PANTHER" id="PTHR37423">
    <property type="entry name" value="SOLUBLE LYTIC MUREIN TRANSGLYCOSYLASE-RELATED"/>
    <property type="match status" value="1"/>
</dbReference>
<accession>A0A395JL83</accession>
<reference evidence="3 4" key="1">
    <citation type="submission" date="2018-06" db="EMBL/GenBank/DDBJ databases">
        <title>Genomic Encyclopedia of Type Strains, Phase IV (KMG-IV): sequencing the most valuable type-strain genomes for metagenomic binning, comparative biology and taxonomic classification.</title>
        <authorList>
            <person name="Goeker M."/>
        </authorList>
    </citation>
    <scope>NUCLEOTIDE SEQUENCE [LARGE SCALE GENOMIC DNA]</scope>
    <source>
        <strain evidence="3 4">DSM 24032</strain>
    </source>
</reference>
<proteinExistence type="inferred from homology"/>
<evidence type="ECO:0000313" key="4">
    <source>
        <dbReference type="Proteomes" id="UP000253083"/>
    </source>
</evidence>
<protein>
    <submittedName>
        <fullName evidence="3">Transglycosylase-like protein with SLT domain</fullName>
    </submittedName>
</protein>
<evidence type="ECO:0000256" key="1">
    <source>
        <dbReference type="ARBA" id="ARBA00007734"/>
    </source>
</evidence>
<organism evidence="3 4">
    <name type="scientific">Arenicella xantha</name>
    <dbReference type="NCBI Taxonomy" id="644221"/>
    <lineage>
        <taxon>Bacteria</taxon>
        <taxon>Pseudomonadati</taxon>
        <taxon>Pseudomonadota</taxon>
        <taxon>Gammaproteobacteria</taxon>
        <taxon>Arenicellales</taxon>
        <taxon>Arenicellaceae</taxon>
        <taxon>Arenicella</taxon>
    </lineage>
</organism>
<dbReference type="PANTHER" id="PTHR37423:SF2">
    <property type="entry name" value="MEMBRANE-BOUND LYTIC MUREIN TRANSGLYCOSYLASE C"/>
    <property type="match status" value="1"/>
</dbReference>
<dbReference type="InterPro" id="IPR008258">
    <property type="entry name" value="Transglycosylase_SLT_dom_1"/>
</dbReference>
<dbReference type="AlphaFoldDB" id="A0A395JL83"/>
<dbReference type="Proteomes" id="UP000253083">
    <property type="component" value="Unassembled WGS sequence"/>
</dbReference>
<dbReference type="SUPFAM" id="SSF53955">
    <property type="entry name" value="Lysozyme-like"/>
    <property type="match status" value="1"/>
</dbReference>
<feature type="domain" description="Transglycosylase SLT" evidence="2">
    <location>
        <begin position="67"/>
        <end position="160"/>
    </location>
</feature>
<comment type="similarity">
    <text evidence="1">Belongs to the transglycosylase Slt family.</text>
</comment>
<gene>
    <name evidence="3" type="ORF">DFR28_102976</name>
</gene>
<sequence>MGTAVVRAQTPADPALIQALQQATQDIHERSTDLDSLVWLSTMSEKLVKRIPDPFYRVRLLKAVYTEANAVGLDPQLVLAVIDIESNFDRYALSHAGAQGLMQVMPFWKDVYGRPDDDLYNPLVSLRYGCTILRHYMDKHSDPYDALAAYNGSLGRLKYPRKVFGRLARQWEFKTDRYSRTFRSPKLAVNDTVGGFPTATHRNELN</sequence>
<dbReference type="CDD" id="cd00254">
    <property type="entry name" value="LT-like"/>
    <property type="match status" value="1"/>
</dbReference>
<name>A0A395JL83_9GAMM</name>
<dbReference type="InterPro" id="IPR023346">
    <property type="entry name" value="Lysozyme-like_dom_sf"/>
</dbReference>
<comment type="caution">
    <text evidence="3">The sequence shown here is derived from an EMBL/GenBank/DDBJ whole genome shotgun (WGS) entry which is preliminary data.</text>
</comment>
<evidence type="ECO:0000259" key="2">
    <source>
        <dbReference type="Pfam" id="PF01464"/>
    </source>
</evidence>
<dbReference type="Pfam" id="PF01464">
    <property type="entry name" value="SLT"/>
    <property type="match status" value="1"/>
</dbReference>
<dbReference type="EMBL" id="QNRT01000002">
    <property type="protein sequence ID" value="RBP51546.1"/>
    <property type="molecule type" value="Genomic_DNA"/>
</dbReference>
<dbReference type="Gene3D" id="1.10.530.10">
    <property type="match status" value="1"/>
</dbReference>
<evidence type="ECO:0000313" key="3">
    <source>
        <dbReference type="EMBL" id="RBP51546.1"/>
    </source>
</evidence>
<keyword evidence="4" id="KW-1185">Reference proteome</keyword>